<evidence type="ECO:0000313" key="15">
    <source>
        <dbReference type="EMBL" id="KAL0429500.1"/>
    </source>
</evidence>
<dbReference type="InterPro" id="IPR050425">
    <property type="entry name" value="NAD(P)_dehydrat-like"/>
</dbReference>
<dbReference type="SUPFAM" id="SSF51735">
    <property type="entry name" value="NAD(P)-binding Rossmann-fold domains"/>
    <property type="match status" value="1"/>
</dbReference>
<gene>
    <name evidence="15" type="ORF">Sradi_0576000</name>
</gene>
<dbReference type="EC" id="1.1.1.234" evidence="7"/>
<dbReference type="EMBL" id="JACGWJ010000003">
    <property type="protein sequence ID" value="KAL0429500.1"/>
    <property type="molecule type" value="Genomic_DNA"/>
</dbReference>
<dbReference type="GO" id="GO:0045552">
    <property type="term" value="F:dihydroflavanol 4-reductase activity"/>
    <property type="evidence" value="ECO:0007669"/>
    <property type="project" value="UniProtKB-EC"/>
</dbReference>
<keyword evidence="2" id="KW-0521">NADP</keyword>
<keyword evidence="3" id="KW-0560">Oxidoreductase</keyword>
<evidence type="ECO:0000256" key="5">
    <source>
        <dbReference type="ARBA" id="ARBA00023445"/>
    </source>
</evidence>
<dbReference type="FunFam" id="3.40.50.720:FF:000085">
    <property type="entry name" value="Dihydroflavonol reductase"/>
    <property type="match status" value="1"/>
</dbReference>
<keyword evidence="4" id="KW-0284">Flavonoid biosynthesis</keyword>
<proteinExistence type="inferred from homology"/>
<dbReference type="InterPro" id="IPR001509">
    <property type="entry name" value="Epimerase_deHydtase"/>
</dbReference>
<evidence type="ECO:0000259" key="14">
    <source>
        <dbReference type="Pfam" id="PF01370"/>
    </source>
</evidence>
<dbReference type="PANTHER" id="PTHR10366">
    <property type="entry name" value="NAD DEPENDENT EPIMERASE/DEHYDRATASE"/>
    <property type="match status" value="1"/>
</dbReference>
<evidence type="ECO:0000256" key="1">
    <source>
        <dbReference type="ARBA" id="ARBA00004935"/>
    </source>
</evidence>
<name>A0AAW2VKY4_SESRA</name>
<evidence type="ECO:0000256" key="2">
    <source>
        <dbReference type="ARBA" id="ARBA00022857"/>
    </source>
</evidence>
<dbReference type="Gene3D" id="3.40.50.720">
    <property type="entry name" value="NAD(P)-binding Rossmann-like Domain"/>
    <property type="match status" value="1"/>
</dbReference>
<evidence type="ECO:0000256" key="11">
    <source>
        <dbReference type="ARBA" id="ARBA00042831"/>
    </source>
</evidence>
<dbReference type="PANTHER" id="PTHR10366:SF849">
    <property type="entry name" value="NAD-DEPENDENT EPIMERASE_DEHYDRATASE DOMAIN-CONTAINING PROTEIN"/>
    <property type="match status" value="1"/>
</dbReference>
<organism evidence="15">
    <name type="scientific">Sesamum radiatum</name>
    <name type="common">Black benniseed</name>
    <dbReference type="NCBI Taxonomy" id="300843"/>
    <lineage>
        <taxon>Eukaryota</taxon>
        <taxon>Viridiplantae</taxon>
        <taxon>Streptophyta</taxon>
        <taxon>Embryophyta</taxon>
        <taxon>Tracheophyta</taxon>
        <taxon>Spermatophyta</taxon>
        <taxon>Magnoliopsida</taxon>
        <taxon>eudicotyledons</taxon>
        <taxon>Gunneridae</taxon>
        <taxon>Pentapetalae</taxon>
        <taxon>asterids</taxon>
        <taxon>lamiids</taxon>
        <taxon>Lamiales</taxon>
        <taxon>Pedaliaceae</taxon>
        <taxon>Sesamum</taxon>
    </lineage>
</organism>
<dbReference type="InterPro" id="IPR036291">
    <property type="entry name" value="NAD(P)-bd_dom_sf"/>
</dbReference>
<sequence length="320" mass="35476">MSGEGRVVCVTGASGYVASWLVKLLLERGYTVKATVRNLNDPKKILHLKALEGAEQRLQLLQADLMEDGSFDSVVDGCEAVFHTASPVLFSTTHPQAELIEPAVKGTLNILRSCSKVTTIKRVVLTSSTASVVFNRKTKGTGVLIDETWFSDPDFCEENKLWYPLSKTLAEKAAWKYAEENGIDLVSMHPGFVSGPLLQPTLNASSEVFLDLIKGKELFPLYHFVDVRDVAYAHIMAFENPSAAGRYCLVERVLSHSGFRQILNNLYPSLTIPIIITATENPTHQVSKEKAESLGIKFMPMEDSFKDTVKSFKDKNFLTL</sequence>
<dbReference type="CDD" id="cd08958">
    <property type="entry name" value="FR_SDR_e"/>
    <property type="match status" value="1"/>
</dbReference>
<comment type="catalytic activity">
    <reaction evidence="13">
        <text>a (2R,3S,4S)-leucoanthocyanidin + NADP(+) = a (2R,3R)-dihydroflavonol + NADPH + H(+)</text>
        <dbReference type="Rhea" id="RHEA:54444"/>
        <dbReference type="ChEBI" id="CHEBI:15378"/>
        <dbReference type="ChEBI" id="CHEBI:57783"/>
        <dbReference type="ChEBI" id="CHEBI:58349"/>
        <dbReference type="ChEBI" id="CHEBI:138176"/>
        <dbReference type="ChEBI" id="CHEBI:138188"/>
        <dbReference type="EC" id="1.1.1.219"/>
    </reaction>
</comment>
<dbReference type="EC" id="1.1.1.219" evidence="8"/>
<dbReference type="GO" id="GO:0047890">
    <property type="term" value="F:flavanone 4-reductase activity"/>
    <property type="evidence" value="ECO:0007669"/>
    <property type="project" value="UniProtKB-EC"/>
</dbReference>
<evidence type="ECO:0000256" key="8">
    <source>
        <dbReference type="ARBA" id="ARBA00039057"/>
    </source>
</evidence>
<evidence type="ECO:0000256" key="4">
    <source>
        <dbReference type="ARBA" id="ARBA00023241"/>
    </source>
</evidence>
<evidence type="ECO:0000256" key="7">
    <source>
        <dbReference type="ARBA" id="ARBA00039055"/>
    </source>
</evidence>
<reference evidence="15" key="2">
    <citation type="journal article" date="2024" name="Plant">
        <title>Genomic evolution and insights into agronomic trait innovations of Sesamum species.</title>
        <authorList>
            <person name="Miao H."/>
            <person name="Wang L."/>
            <person name="Qu L."/>
            <person name="Liu H."/>
            <person name="Sun Y."/>
            <person name="Le M."/>
            <person name="Wang Q."/>
            <person name="Wei S."/>
            <person name="Zheng Y."/>
            <person name="Lin W."/>
            <person name="Duan Y."/>
            <person name="Cao H."/>
            <person name="Xiong S."/>
            <person name="Wang X."/>
            <person name="Wei L."/>
            <person name="Li C."/>
            <person name="Ma Q."/>
            <person name="Ju M."/>
            <person name="Zhao R."/>
            <person name="Li G."/>
            <person name="Mu C."/>
            <person name="Tian Q."/>
            <person name="Mei H."/>
            <person name="Zhang T."/>
            <person name="Gao T."/>
            <person name="Zhang H."/>
        </authorList>
    </citation>
    <scope>NUCLEOTIDE SEQUENCE</scope>
    <source>
        <strain evidence="15">G02</strain>
    </source>
</reference>
<evidence type="ECO:0000256" key="6">
    <source>
        <dbReference type="ARBA" id="ARBA00037100"/>
    </source>
</evidence>
<reference evidence="15" key="1">
    <citation type="submission" date="2020-06" db="EMBL/GenBank/DDBJ databases">
        <authorList>
            <person name="Li T."/>
            <person name="Hu X."/>
            <person name="Zhang T."/>
            <person name="Song X."/>
            <person name="Zhang H."/>
            <person name="Dai N."/>
            <person name="Sheng W."/>
            <person name="Hou X."/>
            <person name="Wei L."/>
        </authorList>
    </citation>
    <scope>NUCLEOTIDE SEQUENCE</scope>
    <source>
        <strain evidence="15">G02</strain>
        <tissue evidence="15">Leaf</tissue>
    </source>
</reference>
<evidence type="ECO:0000256" key="13">
    <source>
        <dbReference type="ARBA" id="ARBA00049132"/>
    </source>
</evidence>
<comment type="catalytic activity">
    <reaction evidence="12">
        <text>(2S)-flavan-4-ol + NADP(+) = (2S)-flavanone + NADPH + H(+)</text>
        <dbReference type="Rhea" id="RHEA:11228"/>
        <dbReference type="ChEBI" id="CHEBI:15378"/>
        <dbReference type="ChEBI" id="CHEBI:15605"/>
        <dbReference type="ChEBI" id="CHEBI:15606"/>
        <dbReference type="ChEBI" id="CHEBI:57783"/>
        <dbReference type="ChEBI" id="CHEBI:58349"/>
        <dbReference type="EC" id="1.1.1.234"/>
    </reaction>
</comment>
<comment type="caution">
    <text evidence="15">The sequence shown here is derived from an EMBL/GenBank/DDBJ whole genome shotgun (WGS) entry which is preliminary data.</text>
</comment>
<comment type="function">
    <text evidence="6">Bifunctional enzyme involved in flavonoid metabolism.</text>
</comment>
<dbReference type="GO" id="GO:0009813">
    <property type="term" value="P:flavonoid biosynthetic process"/>
    <property type="evidence" value="ECO:0007669"/>
    <property type="project" value="UniProtKB-KW"/>
</dbReference>
<feature type="domain" description="NAD-dependent epimerase/dehydratase" evidence="14">
    <location>
        <begin position="8"/>
        <end position="244"/>
    </location>
</feature>
<accession>A0AAW2VKY4</accession>
<evidence type="ECO:0000256" key="10">
    <source>
        <dbReference type="ARBA" id="ARBA00042087"/>
    </source>
</evidence>
<evidence type="ECO:0000256" key="3">
    <source>
        <dbReference type="ARBA" id="ARBA00023002"/>
    </source>
</evidence>
<dbReference type="AlphaFoldDB" id="A0AAW2VKY4"/>
<dbReference type="Pfam" id="PF01370">
    <property type="entry name" value="Epimerase"/>
    <property type="match status" value="1"/>
</dbReference>
<comment type="similarity">
    <text evidence="5">Belongs to the NAD(P)-dependent epimerase/dehydratase family. Dihydroflavonol-4-reductase subfamily.</text>
</comment>
<protein>
    <recommendedName>
        <fullName evidence="9">Dihydroflavonol 4-reductase</fullName>
        <ecNumber evidence="8">1.1.1.219</ecNumber>
        <ecNumber evidence="7">1.1.1.234</ecNumber>
    </recommendedName>
    <alternativeName>
        <fullName evidence="11">Dihydrokaempferol 4-reductase</fullName>
    </alternativeName>
    <alternativeName>
        <fullName evidence="10">Flavanone 4-reductase</fullName>
    </alternativeName>
</protein>
<evidence type="ECO:0000256" key="12">
    <source>
        <dbReference type="ARBA" id="ARBA00048870"/>
    </source>
</evidence>
<comment type="pathway">
    <text evidence="1">Pigment biosynthesis; anthocyanin biosynthesis.</text>
</comment>
<evidence type="ECO:0000256" key="9">
    <source>
        <dbReference type="ARBA" id="ARBA00039963"/>
    </source>
</evidence>